<evidence type="ECO:0000313" key="12">
    <source>
        <dbReference type="EMBL" id="SCZ96600.1"/>
    </source>
</evidence>
<dbReference type="InterPro" id="IPR011320">
    <property type="entry name" value="RNase_H1_N"/>
</dbReference>
<evidence type="ECO:0000256" key="3">
    <source>
        <dbReference type="ARBA" id="ARBA00005300"/>
    </source>
</evidence>
<organism evidence="12 13">
    <name type="scientific">Microbotryum saponariae</name>
    <dbReference type="NCBI Taxonomy" id="289078"/>
    <lineage>
        <taxon>Eukaryota</taxon>
        <taxon>Fungi</taxon>
        <taxon>Dikarya</taxon>
        <taxon>Basidiomycota</taxon>
        <taxon>Pucciniomycotina</taxon>
        <taxon>Microbotryomycetes</taxon>
        <taxon>Microbotryales</taxon>
        <taxon>Microbotryaceae</taxon>
        <taxon>Microbotryum</taxon>
    </lineage>
</organism>
<evidence type="ECO:0000256" key="8">
    <source>
        <dbReference type="ARBA" id="ARBA00022759"/>
    </source>
</evidence>
<comment type="function">
    <text evidence="2">Endonuclease that specifically degrades the RNA of RNA-DNA hybrids.</text>
</comment>
<dbReference type="Gene3D" id="3.40.970.10">
    <property type="entry name" value="Ribonuclease H1, N-terminal domain"/>
    <property type="match status" value="1"/>
</dbReference>
<keyword evidence="7" id="KW-0479">Metal-binding</keyword>
<dbReference type="Pfam" id="PF01693">
    <property type="entry name" value="Cauli_VI"/>
    <property type="match status" value="1"/>
</dbReference>
<evidence type="ECO:0000256" key="9">
    <source>
        <dbReference type="ARBA" id="ARBA00022801"/>
    </source>
</evidence>
<evidence type="ECO:0000256" key="6">
    <source>
        <dbReference type="ARBA" id="ARBA00022722"/>
    </source>
</evidence>
<evidence type="ECO:0000256" key="4">
    <source>
        <dbReference type="ARBA" id="ARBA00012180"/>
    </source>
</evidence>
<dbReference type="Proteomes" id="UP000249723">
    <property type="component" value="Unassembled WGS sequence"/>
</dbReference>
<gene>
    <name evidence="12" type="ORF">BZ3500_MVSOF-1268-A1-R1_CHR4-4G07466</name>
</gene>
<comment type="cofactor">
    <cofactor evidence="1">
        <name>Mg(2+)</name>
        <dbReference type="ChEBI" id="CHEBI:18420"/>
    </cofactor>
</comment>
<sequence>MQASSFGLTADAEAELAPNHLISTSLIVVRRGRVEGIYTTWAEAEVQVKGFSGAKYKKFPDLRSAQEYVAADRSDPLPSGTLVGYQSSALLQKCSRVASQNLASSSCCCSCHSFEKQQDQSMTDVRYQ</sequence>
<dbReference type="FunFam" id="3.40.970.10:FF:000002">
    <property type="entry name" value="Ribonuclease H"/>
    <property type="match status" value="1"/>
</dbReference>
<comment type="similarity">
    <text evidence="3">Belongs to the RNase H family.</text>
</comment>
<keyword evidence="8" id="KW-0255">Endonuclease</keyword>
<keyword evidence="6" id="KW-0540">Nuclease</keyword>
<dbReference type="EMBL" id="FMWP01000089">
    <property type="protein sequence ID" value="SCZ96600.1"/>
    <property type="molecule type" value="Genomic_DNA"/>
</dbReference>
<feature type="domain" description="Ribonuclease H1 N-terminal" evidence="11">
    <location>
        <begin position="28"/>
        <end position="68"/>
    </location>
</feature>
<dbReference type="GO" id="GO:0004523">
    <property type="term" value="F:RNA-DNA hybrid ribonuclease activity"/>
    <property type="evidence" value="ECO:0007669"/>
    <property type="project" value="UniProtKB-EC"/>
</dbReference>
<dbReference type="AlphaFoldDB" id="A0A2X0MQJ2"/>
<name>A0A2X0MQJ2_9BASI</name>
<dbReference type="SUPFAM" id="SSF55658">
    <property type="entry name" value="L9 N-domain-like"/>
    <property type="match status" value="1"/>
</dbReference>
<accession>A0A2X0MQJ2</accession>
<dbReference type="InterPro" id="IPR037056">
    <property type="entry name" value="RNase_H1_N_sf"/>
</dbReference>
<dbReference type="GO" id="GO:0046872">
    <property type="term" value="F:metal ion binding"/>
    <property type="evidence" value="ECO:0007669"/>
    <property type="project" value="UniProtKB-KW"/>
</dbReference>
<keyword evidence="13" id="KW-1185">Reference proteome</keyword>
<keyword evidence="10" id="KW-0460">Magnesium</keyword>
<evidence type="ECO:0000256" key="7">
    <source>
        <dbReference type="ARBA" id="ARBA00022723"/>
    </source>
</evidence>
<evidence type="ECO:0000256" key="10">
    <source>
        <dbReference type="ARBA" id="ARBA00022842"/>
    </source>
</evidence>
<evidence type="ECO:0000256" key="5">
    <source>
        <dbReference type="ARBA" id="ARBA00017721"/>
    </source>
</evidence>
<protein>
    <recommendedName>
        <fullName evidence="5">Ribonuclease H</fullName>
        <ecNumber evidence="4">3.1.26.4</ecNumber>
    </recommendedName>
</protein>
<proteinExistence type="inferred from homology"/>
<evidence type="ECO:0000256" key="1">
    <source>
        <dbReference type="ARBA" id="ARBA00001946"/>
    </source>
</evidence>
<dbReference type="STRING" id="289078.A0A2X0MQJ2"/>
<evidence type="ECO:0000256" key="2">
    <source>
        <dbReference type="ARBA" id="ARBA00004065"/>
    </source>
</evidence>
<dbReference type="EC" id="3.1.26.4" evidence="4"/>
<evidence type="ECO:0000259" key="11">
    <source>
        <dbReference type="Pfam" id="PF01693"/>
    </source>
</evidence>
<evidence type="ECO:0000313" key="13">
    <source>
        <dbReference type="Proteomes" id="UP000249723"/>
    </source>
</evidence>
<keyword evidence="9" id="KW-0378">Hydrolase</keyword>
<reference evidence="13" key="1">
    <citation type="submission" date="2016-10" db="EMBL/GenBank/DDBJ databases">
        <authorList>
            <person name="Jeantristanb JTB J.-T."/>
            <person name="Ricardo R."/>
        </authorList>
    </citation>
    <scope>NUCLEOTIDE SEQUENCE [LARGE SCALE GENOMIC DNA]</scope>
</reference>
<dbReference type="OrthoDB" id="245563at2759"/>
<dbReference type="InterPro" id="IPR009027">
    <property type="entry name" value="Ribosomal_bL9/RNase_H1_N"/>
</dbReference>